<accession>A0A0S3RUS5</accession>
<proteinExistence type="predicted"/>
<organism evidence="1 2">
    <name type="scientific">Vigna angularis var. angularis</name>
    <dbReference type="NCBI Taxonomy" id="157739"/>
    <lineage>
        <taxon>Eukaryota</taxon>
        <taxon>Viridiplantae</taxon>
        <taxon>Streptophyta</taxon>
        <taxon>Embryophyta</taxon>
        <taxon>Tracheophyta</taxon>
        <taxon>Spermatophyta</taxon>
        <taxon>Magnoliopsida</taxon>
        <taxon>eudicotyledons</taxon>
        <taxon>Gunneridae</taxon>
        <taxon>Pentapetalae</taxon>
        <taxon>rosids</taxon>
        <taxon>fabids</taxon>
        <taxon>Fabales</taxon>
        <taxon>Fabaceae</taxon>
        <taxon>Papilionoideae</taxon>
        <taxon>50 kb inversion clade</taxon>
        <taxon>NPAAA clade</taxon>
        <taxon>indigoferoid/millettioid clade</taxon>
        <taxon>Phaseoleae</taxon>
        <taxon>Vigna</taxon>
    </lineage>
</organism>
<evidence type="ECO:0000313" key="2">
    <source>
        <dbReference type="Proteomes" id="UP000291084"/>
    </source>
</evidence>
<keyword evidence="2" id="KW-1185">Reference proteome</keyword>
<gene>
    <name evidence="1" type="primary">Vigan.04G172800</name>
    <name evidence="1" type="ORF">VIGAN_04172800</name>
</gene>
<name>A0A0S3RUS5_PHAAN</name>
<dbReference type="AlphaFoldDB" id="A0A0S3RUS5"/>
<sequence length="84" mass="9237">SIQLENNKCFAGPDDVRNLKCTRNLDDQLLNTTLNDGAYPYLEERVREVATVTARARGKVEACNCEGLVHAALEKGSISEIEEG</sequence>
<evidence type="ECO:0000313" key="1">
    <source>
        <dbReference type="EMBL" id="BAT84378.1"/>
    </source>
</evidence>
<reference evidence="1 2" key="1">
    <citation type="journal article" date="2015" name="Sci. Rep.">
        <title>The power of single molecule real-time sequencing technology in the de novo assembly of a eukaryotic genome.</title>
        <authorList>
            <person name="Sakai H."/>
            <person name="Naito K."/>
            <person name="Ogiso-Tanaka E."/>
            <person name="Takahashi Y."/>
            <person name="Iseki K."/>
            <person name="Muto C."/>
            <person name="Satou K."/>
            <person name="Teruya K."/>
            <person name="Shiroma A."/>
            <person name="Shimoji M."/>
            <person name="Hirano T."/>
            <person name="Itoh T."/>
            <person name="Kaga A."/>
            <person name="Tomooka N."/>
        </authorList>
    </citation>
    <scope>NUCLEOTIDE SEQUENCE [LARGE SCALE GENOMIC DNA]</scope>
    <source>
        <strain evidence="2">cv. Shumari</strain>
    </source>
</reference>
<feature type="non-terminal residue" evidence="1">
    <location>
        <position position="1"/>
    </location>
</feature>
<dbReference type="EMBL" id="AP015037">
    <property type="protein sequence ID" value="BAT84378.1"/>
    <property type="molecule type" value="Genomic_DNA"/>
</dbReference>
<protein>
    <submittedName>
        <fullName evidence="1">Uncharacterized protein</fullName>
    </submittedName>
</protein>
<dbReference type="Proteomes" id="UP000291084">
    <property type="component" value="Chromosome 4"/>
</dbReference>